<dbReference type="PROSITE" id="PS00732">
    <property type="entry name" value="RIBOSOMAL_S16"/>
    <property type="match status" value="1"/>
</dbReference>
<dbReference type="Gene3D" id="3.30.1320.10">
    <property type="match status" value="1"/>
</dbReference>
<dbReference type="EMBL" id="MHCC01000004">
    <property type="protein sequence ID" value="OGY14024.1"/>
    <property type="molecule type" value="Genomic_DNA"/>
</dbReference>
<organism evidence="4 5">
    <name type="scientific">Candidatus Blackburnbacteria bacterium RIFCSPLOWO2_01_FULL_40_20</name>
    <dbReference type="NCBI Taxonomy" id="1797519"/>
    <lineage>
        <taxon>Bacteria</taxon>
        <taxon>Candidatus Blackburniibacteriota</taxon>
    </lineage>
</organism>
<dbReference type="NCBIfam" id="TIGR00002">
    <property type="entry name" value="S16"/>
    <property type="match status" value="1"/>
</dbReference>
<dbReference type="GO" id="GO:0006412">
    <property type="term" value="P:translation"/>
    <property type="evidence" value="ECO:0007669"/>
    <property type="project" value="UniProtKB-UniRule"/>
</dbReference>
<dbReference type="GO" id="GO:0003735">
    <property type="term" value="F:structural constituent of ribosome"/>
    <property type="evidence" value="ECO:0007669"/>
    <property type="project" value="InterPro"/>
</dbReference>
<dbReference type="HAMAP" id="MF_00385">
    <property type="entry name" value="Ribosomal_bS16"/>
    <property type="match status" value="1"/>
</dbReference>
<evidence type="ECO:0000256" key="3">
    <source>
        <dbReference type="HAMAP-Rule" id="MF_00385"/>
    </source>
</evidence>
<keyword evidence="1 3" id="KW-0689">Ribosomal protein</keyword>
<evidence type="ECO:0000313" key="4">
    <source>
        <dbReference type="EMBL" id="OGY14024.1"/>
    </source>
</evidence>
<dbReference type="GO" id="GO:0015935">
    <property type="term" value="C:small ribosomal subunit"/>
    <property type="evidence" value="ECO:0007669"/>
    <property type="project" value="TreeGrafter"/>
</dbReference>
<evidence type="ECO:0000313" key="5">
    <source>
        <dbReference type="Proteomes" id="UP000178659"/>
    </source>
</evidence>
<comment type="caution">
    <text evidence="4">The sequence shown here is derived from an EMBL/GenBank/DDBJ whole genome shotgun (WGS) entry which is preliminary data.</text>
</comment>
<name>A0A1G1VF26_9BACT</name>
<protein>
    <recommendedName>
        <fullName evidence="3">Small ribosomal subunit protein bS16</fullName>
    </recommendedName>
</protein>
<dbReference type="PANTHER" id="PTHR12919">
    <property type="entry name" value="30S RIBOSOMAL PROTEIN S16"/>
    <property type="match status" value="1"/>
</dbReference>
<dbReference type="InterPro" id="IPR020592">
    <property type="entry name" value="Ribosomal_bS16_CS"/>
</dbReference>
<dbReference type="GO" id="GO:0005737">
    <property type="term" value="C:cytoplasm"/>
    <property type="evidence" value="ECO:0007669"/>
    <property type="project" value="UniProtKB-ARBA"/>
</dbReference>
<gene>
    <name evidence="3" type="primary">rpsP</name>
    <name evidence="4" type="ORF">A3A77_03445</name>
</gene>
<dbReference type="Proteomes" id="UP000178659">
    <property type="component" value="Unassembled WGS sequence"/>
</dbReference>
<evidence type="ECO:0000256" key="2">
    <source>
        <dbReference type="ARBA" id="ARBA00023274"/>
    </source>
</evidence>
<proteinExistence type="inferred from homology"/>
<comment type="similarity">
    <text evidence="3">Belongs to the bacterial ribosomal protein bS16 family.</text>
</comment>
<accession>A0A1G1VF26</accession>
<dbReference type="AlphaFoldDB" id="A0A1G1VF26"/>
<dbReference type="InterPro" id="IPR023803">
    <property type="entry name" value="Ribosomal_bS16_dom_sf"/>
</dbReference>
<sequence>MLKIRLARIGKKHEPHYRIVVGEVRSKRNGKIVDQIGHWHPGEGKIVINQKLYKEWMEKGARPTESARKLVESNK</sequence>
<keyword evidence="2 3" id="KW-0687">Ribonucleoprotein</keyword>
<dbReference type="InterPro" id="IPR000307">
    <property type="entry name" value="Ribosomal_bS16"/>
</dbReference>
<dbReference type="Pfam" id="PF00886">
    <property type="entry name" value="Ribosomal_S16"/>
    <property type="match status" value="1"/>
</dbReference>
<evidence type="ECO:0000256" key="1">
    <source>
        <dbReference type="ARBA" id="ARBA00022980"/>
    </source>
</evidence>
<dbReference type="PANTHER" id="PTHR12919:SF20">
    <property type="entry name" value="SMALL RIBOSOMAL SUBUNIT PROTEIN BS16M"/>
    <property type="match status" value="1"/>
</dbReference>
<dbReference type="SUPFAM" id="SSF54565">
    <property type="entry name" value="Ribosomal protein S16"/>
    <property type="match status" value="1"/>
</dbReference>
<reference evidence="4 5" key="1">
    <citation type="journal article" date="2016" name="Nat. Commun.">
        <title>Thousands of microbial genomes shed light on interconnected biogeochemical processes in an aquifer system.</title>
        <authorList>
            <person name="Anantharaman K."/>
            <person name="Brown C.T."/>
            <person name="Hug L.A."/>
            <person name="Sharon I."/>
            <person name="Castelle C.J."/>
            <person name="Probst A.J."/>
            <person name="Thomas B.C."/>
            <person name="Singh A."/>
            <person name="Wilkins M.J."/>
            <person name="Karaoz U."/>
            <person name="Brodie E.L."/>
            <person name="Williams K.H."/>
            <person name="Hubbard S.S."/>
            <person name="Banfield J.F."/>
        </authorList>
    </citation>
    <scope>NUCLEOTIDE SEQUENCE [LARGE SCALE GENOMIC DNA]</scope>
</reference>